<dbReference type="SUPFAM" id="SSF47391">
    <property type="entry name" value="Dimerization-anchoring domain of cAMP-dependent PK regulatory subunit"/>
    <property type="match status" value="1"/>
</dbReference>
<reference evidence="2" key="3">
    <citation type="submission" date="2025-09" db="UniProtKB">
        <authorList>
            <consortium name="Ensembl"/>
        </authorList>
    </citation>
    <scope>IDENTIFICATION</scope>
</reference>
<name>A0A665WRA2_ECHNA</name>
<accession>A0A665WRA2</accession>
<organism evidence="2 3">
    <name type="scientific">Echeneis naucrates</name>
    <name type="common">Live sharksucker</name>
    <dbReference type="NCBI Taxonomy" id="173247"/>
    <lineage>
        <taxon>Eukaryota</taxon>
        <taxon>Metazoa</taxon>
        <taxon>Chordata</taxon>
        <taxon>Craniata</taxon>
        <taxon>Vertebrata</taxon>
        <taxon>Euteleostomi</taxon>
        <taxon>Actinopterygii</taxon>
        <taxon>Neopterygii</taxon>
        <taxon>Teleostei</taxon>
        <taxon>Neoteleostei</taxon>
        <taxon>Acanthomorphata</taxon>
        <taxon>Carangaria</taxon>
        <taxon>Carangiformes</taxon>
        <taxon>Echeneidae</taxon>
        <taxon>Echeneis</taxon>
    </lineage>
</organism>
<dbReference type="CDD" id="cd12100">
    <property type="entry name" value="DD_CABYR_SP17"/>
    <property type="match status" value="1"/>
</dbReference>
<evidence type="ECO:0000313" key="3">
    <source>
        <dbReference type="Proteomes" id="UP000472264"/>
    </source>
</evidence>
<reference evidence="2" key="1">
    <citation type="submission" date="2021-04" db="EMBL/GenBank/DDBJ databases">
        <authorList>
            <consortium name="Wellcome Sanger Institute Data Sharing"/>
        </authorList>
    </citation>
    <scope>NUCLEOTIDE SEQUENCE [LARGE SCALE GENOMIC DNA]</scope>
</reference>
<sequence length="394" mass="43095">IGMDKPRILSLLPYGLKSMIECFTRAAILSQPEDIPKFLAEYTAQLVNSRGSNFEADIKEVSFLNEEQWGKFVITIYRTIIEPVMIKYLLKGRSKAVSAPQSNKTGKPSAVPVHPTATVARKPSLPPVPRNTTTSVPRPKSTAKLQGAEQQCQARPTNAKNLGQKGTQTQPTKAKASGTERTRTQPTAPKVREHKSKSPQCVTPNAQGHEATKKQTTKPKTPEAESTRTRPTSLKAVRPVGATKPNQERTRIQPAKLTSSTTQAKKPSSSGPQKTKKKTTASKAITPETPKTLTAEPKVSGPGSTQEKATTSTAKIQGPNTKPWVSVNKVLEKPRVLWTDRARARPFVDQTGGTFSKQSCVMDVKHHQGLSQIGYSRYTCPHSGQTVDIFRFKN</sequence>
<reference evidence="2" key="2">
    <citation type="submission" date="2025-08" db="UniProtKB">
        <authorList>
            <consortium name="Ensembl"/>
        </authorList>
    </citation>
    <scope>IDENTIFICATION</scope>
</reference>
<feature type="compositionally biased region" description="Polar residues" evidence="1">
    <location>
        <begin position="302"/>
        <end position="320"/>
    </location>
</feature>
<feature type="region of interest" description="Disordered" evidence="1">
    <location>
        <begin position="98"/>
        <end position="321"/>
    </location>
</feature>
<keyword evidence="3" id="KW-1185">Reference proteome</keyword>
<dbReference type="Ensembl" id="ENSENLT00000047408.1">
    <property type="protein sequence ID" value="ENSENLP00000046275.1"/>
    <property type="gene ID" value="ENSENLG00000019631.1"/>
</dbReference>
<feature type="compositionally biased region" description="Polar residues" evidence="1">
    <location>
        <begin position="256"/>
        <end position="273"/>
    </location>
</feature>
<evidence type="ECO:0000256" key="1">
    <source>
        <dbReference type="SAM" id="MobiDB-lite"/>
    </source>
</evidence>
<evidence type="ECO:0008006" key="4">
    <source>
        <dbReference type="Google" id="ProtNLM"/>
    </source>
</evidence>
<proteinExistence type="predicted"/>
<dbReference type="AlphaFoldDB" id="A0A665WRA2"/>
<dbReference type="InParanoid" id="A0A665WRA2"/>
<feature type="compositionally biased region" description="Polar residues" evidence="1">
    <location>
        <begin position="148"/>
        <end position="172"/>
    </location>
</feature>
<protein>
    <recommendedName>
        <fullName evidence="4">RIIa domain-containing protein</fullName>
    </recommendedName>
</protein>
<dbReference type="InterPro" id="IPR047579">
    <property type="entry name" value="DD_CABYR_SP17"/>
</dbReference>
<dbReference type="Proteomes" id="UP000472264">
    <property type="component" value="Chromosome 5"/>
</dbReference>
<dbReference type="Gene3D" id="1.20.890.10">
    <property type="entry name" value="cAMP-dependent protein kinase regulatory subunit, dimerization-anchoring domain"/>
    <property type="match status" value="1"/>
</dbReference>
<evidence type="ECO:0000313" key="2">
    <source>
        <dbReference type="Ensembl" id="ENSENLP00000046275.1"/>
    </source>
</evidence>